<organism evidence="2 3">
    <name type="scientific">Bradyrhizobium macuxiense</name>
    <dbReference type="NCBI Taxonomy" id="1755647"/>
    <lineage>
        <taxon>Bacteria</taxon>
        <taxon>Pseudomonadati</taxon>
        <taxon>Pseudomonadota</taxon>
        <taxon>Alphaproteobacteria</taxon>
        <taxon>Hyphomicrobiales</taxon>
        <taxon>Nitrobacteraceae</taxon>
        <taxon>Bradyrhizobium</taxon>
    </lineage>
</organism>
<accession>A0A560LNM2</accession>
<feature type="compositionally biased region" description="Low complexity" evidence="1">
    <location>
        <begin position="161"/>
        <end position="173"/>
    </location>
</feature>
<evidence type="ECO:0000256" key="1">
    <source>
        <dbReference type="SAM" id="MobiDB-lite"/>
    </source>
</evidence>
<dbReference type="Proteomes" id="UP000321304">
    <property type="component" value="Unassembled WGS sequence"/>
</dbReference>
<feature type="region of interest" description="Disordered" evidence="1">
    <location>
        <begin position="150"/>
        <end position="186"/>
    </location>
</feature>
<evidence type="ECO:0000313" key="3">
    <source>
        <dbReference type="Proteomes" id="UP000321304"/>
    </source>
</evidence>
<keyword evidence="3" id="KW-1185">Reference proteome</keyword>
<protein>
    <submittedName>
        <fullName evidence="2">Uncharacterized protein</fullName>
    </submittedName>
</protein>
<sequence length="212" mass="23217">MIGYRENFAAFSTTLKHRHSMTPIRFLGKLYGNDPLNSRNHPAFPPSGLLPREAGARDPRHDYFNAAPSGAWRLRPVRYRRAVFAGISDIVATALRDAIVRSAARRAFAATGEQGSTCPTADASTRDRRERIRGGALPVPFLPPAPIPHLGRPATFDERFPASAPAAGAPSGATRPTSPFSGQPMRTCRRRSLAFRTIPMFRRRISMTGLPA</sequence>
<reference evidence="2 3" key="1">
    <citation type="submission" date="2019-06" db="EMBL/GenBank/DDBJ databases">
        <title>Genomic Encyclopedia of Type Strains, Phase IV (KMG-V): Genome sequencing to study the core and pangenomes of soil and plant-associated prokaryotes.</title>
        <authorList>
            <person name="Whitman W."/>
        </authorList>
    </citation>
    <scope>NUCLEOTIDE SEQUENCE [LARGE SCALE GENOMIC DNA]</scope>
    <source>
        <strain evidence="2 3">BR 10355</strain>
    </source>
</reference>
<gene>
    <name evidence="2" type="ORF">FBZ93_107118</name>
</gene>
<name>A0A560LNM2_9BRAD</name>
<evidence type="ECO:0000313" key="2">
    <source>
        <dbReference type="EMBL" id="TWB96872.1"/>
    </source>
</evidence>
<proteinExistence type="predicted"/>
<comment type="caution">
    <text evidence="2">The sequence shown here is derived from an EMBL/GenBank/DDBJ whole genome shotgun (WGS) entry which is preliminary data.</text>
</comment>
<dbReference type="EMBL" id="VITY01000007">
    <property type="protein sequence ID" value="TWB96872.1"/>
    <property type="molecule type" value="Genomic_DNA"/>
</dbReference>
<dbReference type="AlphaFoldDB" id="A0A560LNM2"/>